<dbReference type="InterPro" id="IPR015943">
    <property type="entry name" value="WD40/YVTN_repeat-like_dom_sf"/>
</dbReference>
<dbReference type="AlphaFoldDB" id="A0A975GF16"/>
<reference evidence="1" key="1">
    <citation type="journal article" date="2021" name="Microb. Physiol.">
        <title>Proteogenomic Insights into the Physiology of Marine, Sulfate-Reducing, Filamentous Desulfonema limicola and Desulfonema magnum.</title>
        <authorList>
            <person name="Schnaars V."/>
            <person name="Wohlbrand L."/>
            <person name="Scheve S."/>
            <person name="Hinrichs C."/>
            <person name="Reinhardt R."/>
            <person name="Rabus R."/>
        </authorList>
    </citation>
    <scope>NUCLEOTIDE SEQUENCE</scope>
    <source>
        <strain evidence="1">5ac10</strain>
    </source>
</reference>
<dbReference type="KEGG" id="dli:dnl_09350"/>
<dbReference type="RefSeq" id="WP_207690533.1">
    <property type="nucleotide sequence ID" value="NZ_CP061799.1"/>
</dbReference>
<dbReference type="Proteomes" id="UP000663720">
    <property type="component" value="Chromosome"/>
</dbReference>
<gene>
    <name evidence="1" type="ORF">dnl_09350</name>
</gene>
<protein>
    <submittedName>
        <fullName evidence="1">WD40-repeat-containing</fullName>
    </submittedName>
</protein>
<name>A0A975GF16_9BACT</name>
<proteinExistence type="predicted"/>
<organism evidence="1 2">
    <name type="scientific">Desulfonema limicola</name>
    <dbReference type="NCBI Taxonomy" id="45656"/>
    <lineage>
        <taxon>Bacteria</taxon>
        <taxon>Pseudomonadati</taxon>
        <taxon>Thermodesulfobacteriota</taxon>
        <taxon>Desulfobacteria</taxon>
        <taxon>Desulfobacterales</taxon>
        <taxon>Desulfococcaceae</taxon>
        <taxon>Desulfonema</taxon>
    </lineage>
</organism>
<dbReference type="SUPFAM" id="SSF63829">
    <property type="entry name" value="Calcium-dependent phosphotriesterase"/>
    <property type="match status" value="1"/>
</dbReference>
<dbReference type="EMBL" id="CP061799">
    <property type="protein sequence ID" value="QTA78705.1"/>
    <property type="molecule type" value="Genomic_DNA"/>
</dbReference>
<sequence>MTNKNDTALPVLREAFLPVLLPDLGPQHKQAVPRFSDWKSLVHQRHVRDVLQCSQTGDLWVANSGGVLRWYPEHKQFTRYTSEHGLPGNNIAAIIQDSSGNVYCAPDYGGLYLFEDDGWILIGDKSYETLPIRCLSTDSKGQIRIGAKDGIYKVEDRIISLMTAFPSIETPRSMAVTENGDIWACYSLGLFLFREKMGPKLLGKQPTLLALACHGKKLWVGKTDGLVLIDLETTIGNKEVVVIQDPKWPVGTITALLPMPEGLYLVCDNHFGLLPEPYLETGWEPLCTIKGHCSRITVDAKGVIWIATHTGLLNWSESKGSSYLETQKMPDMINWTDFYSPNSYPSGSYSPVFYSAGGKDLFFGNLILCLALEQGQEGSGLWVATQQGLFQYSPEEYDLANMTYHPVDGIRDIQAMTAGIEKDEIWLSGFTGGVYSYSQSGSVEKMPGISVPVLFLTTGLHNTRWAVGTDGLYFSRDNRWEQVLSDSQLPAGSVLRSVSQTQDDQIWLGTTTGLICFHTDNQKITIPQDHPFTLPVNAISYDTASKVLWAGTEAGLYGLQQKGDGWTINDNFRLTAANSGLASDNIISLVIDESEAAGIHLWIGTSCGLSRFQYQVR</sequence>
<dbReference type="Gene3D" id="2.130.10.10">
    <property type="entry name" value="YVTN repeat-like/Quinoprotein amine dehydrogenase"/>
    <property type="match status" value="3"/>
</dbReference>
<evidence type="ECO:0000313" key="1">
    <source>
        <dbReference type="EMBL" id="QTA78705.1"/>
    </source>
</evidence>
<keyword evidence="2" id="KW-1185">Reference proteome</keyword>
<evidence type="ECO:0000313" key="2">
    <source>
        <dbReference type="Proteomes" id="UP000663720"/>
    </source>
</evidence>
<accession>A0A975GF16</accession>